<keyword evidence="4" id="KW-0732">Signal</keyword>
<dbReference type="Pfam" id="PF19085">
    <property type="entry name" value="Choline_bind_2"/>
    <property type="match status" value="1"/>
</dbReference>
<feature type="chain" id="PRO_5042225234" evidence="4">
    <location>
        <begin position="30"/>
        <end position="465"/>
    </location>
</feature>
<dbReference type="EMBL" id="JAJEPU010000010">
    <property type="protein sequence ID" value="MCC2164224.1"/>
    <property type="molecule type" value="Genomic_DNA"/>
</dbReference>
<protein>
    <submittedName>
        <fullName evidence="5">Cell wall-binding protein</fullName>
    </submittedName>
</protein>
<proteinExistence type="predicted"/>
<feature type="repeat" description="Cell wall-binding" evidence="2">
    <location>
        <begin position="172"/>
        <end position="200"/>
    </location>
</feature>
<dbReference type="Pfam" id="PF19127">
    <property type="entry name" value="Choline_bind_3"/>
    <property type="match status" value="1"/>
</dbReference>
<evidence type="ECO:0000256" key="3">
    <source>
        <dbReference type="SAM" id="MobiDB-lite"/>
    </source>
</evidence>
<dbReference type="RefSeq" id="WP_308450918.1">
    <property type="nucleotide sequence ID" value="NZ_JAJEPU010000010.1"/>
</dbReference>
<dbReference type="SUPFAM" id="SSF69360">
    <property type="entry name" value="Cell wall binding repeat"/>
    <property type="match status" value="1"/>
</dbReference>
<feature type="region of interest" description="Disordered" evidence="3">
    <location>
        <begin position="233"/>
        <end position="253"/>
    </location>
</feature>
<accession>A0AAE3DJC5</accession>
<dbReference type="InterPro" id="IPR018337">
    <property type="entry name" value="Cell_wall/Cho-bd_repeat"/>
</dbReference>
<evidence type="ECO:0000313" key="5">
    <source>
        <dbReference type="EMBL" id="MCC2164224.1"/>
    </source>
</evidence>
<dbReference type="Gene3D" id="2.10.270.20">
    <property type="match status" value="1"/>
</dbReference>
<keyword evidence="1" id="KW-0677">Repeat</keyword>
<reference evidence="5" key="1">
    <citation type="submission" date="2021-10" db="EMBL/GenBank/DDBJ databases">
        <title>Anaerobic single-cell dispensing facilitates the cultivation of human gut bacteria.</title>
        <authorList>
            <person name="Afrizal A."/>
        </authorList>
    </citation>
    <scope>NUCLEOTIDE SEQUENCE</scope>
    <source>
        <strain evidence="5">CLA-AA-H274</strain>
    </source>
</reference>
<dbReference type="AlphaFoldDB" id="A0AAE3DJC5"/>
<organism evidence="5 6">
    <name type="scientific">Brotaphodocola catenula</name>
    <dbReference type="NCBI Taxonomy" id="2885361"/>
    <lineage>
        <taxon>Bacteria</taxon>
        <taxon>Bacillati</taxon>
        <taxon>Bacillota</taxon>
        <taxon>Clostridia</taxon>
        <taxon>Lachnospirales</taxon>
        <taxon>Lachnospiraceae</taxon>
        <taxon>Brotaphodocola</taxon>
    </lineage>
</organism>
<keyword evidence="6" id="KW-1185">Reference proteome</keyword>
<comment type="caution">
    <text evidence="5">The sequence shown here is derived from an EMBL/GenBank/DDBJ whole genome shotgun (WGS) entry which is preliminary data.</text>
</comment>
<evidence type="ECO:0000313" key="6">
    <source>
        <dbReference type="Proteomes" id="UP001198962"/>
    </source>
</evidence>
<name>A0AAE3DJC5_9FIRM</name>
<dbReference type="Proteomes" id="UP001198962">
    <property type="component" value="Unassembled WGS sequence"/>
</dbReference>
<gene>
    <name evidence="5" type="ORF">LKD32_04870</name>
</gene>
<feature type="compositionally biased region" description="Polar residues" evidence="3">
    <location>
        <begin position="233"/>
        <end position="245"/>
    </location>
</feature>
<feature type="repeat" description="Cell wall-binding" evidence="2">
    <location>
        <begin position="130"/>
        <end position="149"/>
    </location>
</feature>
<sequence>MKNRKFTTLAVLSTTAVLTAVLPSIPAWIPGTVQTAFGASAGWVEEDGELRYRDSDGYYLTDTWKKKDGEWYYLGEDGRLTRSSMVDEYYVDADGKRVVNCWIGEDGEEWDDEAPDTFWYYFGKDGKAVTSRWQVIDGKYYYFNEESHMQTGKIELDGFTYYLGEENDGVMKTGWIQLENESDDPDNELVWHYFDGNGRMVMNQIDRKIENHYYTFENGILQTGWYQLPASDSANATGTEGENNLASASNATDASATSVPQISSYQYYEEDGKRANGWYTIEGAPEISEEGELFKFYFKNGAPYYAQTGVQTFSVESRRYGFNTRGEMQTGLQEVTLEDGTTANFYFGEDGVMKTGRQSIYDEDLDETQSWFFYTDGGNKGQGVHGVRDNSVYRRGLRLDADRDLRYAPADLDGTLYLVNTSGAIQKASASTKSSSRPELGNGFKDFKDSNDKIWVVDRNGIIQQ</sequence>
<evidence type="ECO:0000256" key="2">
    <source>
        <dbReference type="PROSITE-ProRule" id="PRU00591"/>
    </source>
</evidence>
<feature type="signal peptide" evidence="4">
    <location>
        <begin position="1"/>
        <end position="29"/>
    </location>
</feature>
<evidence type="ECO:0000256" key="4">
    <source>
        <dbReference type="SAM" id="SignalP"/>
    </source>
</evidence>
<evidence type="ECO:0000256" key="1">
    <source>
        <dbReference type="ARBA" id="ARBA00022737"/>
    </source>
</evidence>
<dbReference type="Gene3D" id="2.10.270.10">
    <property type="entry name" value="Cholin Binding"/>
    <property type="match status" value="2"/>
</dbReference>
<dbReference type="PROSITE" id="PS51170">
    <property type="entry name" value="CW"/>
    <property type="match status" value="2"/>
</dbReference>